<dbReference type="EMBL" id="CP015583">
    <property type="protein sequence ID" value="APT58568.1"/>
    <property type="molecule type" value="Genomic_DNA"/>
</dbReference>
<dbReference type="EC" id="3.-.-.-" evidence="4"/>
<organism evidence="3 5">
    <name type="scientific">Roseomonas gilardii</name>
    <dbReference type="NCBI Taxonomy" id="257708"/>
    <lineage>
        <taxon>Bacteria</taxon>
        <taxon>Pseudomonadati</taxon>
        <taxon>Pseudomonadota</taxon>
        <taxon>Alphaproteobacteria</taxon>
        <taxon>Acetobacterales</taxon>
        <taxon>Roseomonadaceae</taxon>
        <taxon>Roseomonas</taxon>
    </lineage>
</organism>
<evidence type="ECO:0000259" key="2">
    <source>
        <dbReference type="Pfam" id="PF00857"/>
    </source>
</evidence>
<dbReference type="STRING" id="257708.RGI145_17075"/>
<feature type="domain" description="Isochorismatase-like" evidence="2">
    <location>
        <begin position="32"/>
        <end position="223"/>
    </location>
</feature>
<name>A0A1L7AIE9_9PROT</name>
<dbReference type="CDD" id="cd00431">
    <property type="entry name" value="cysteine_hydrolases"/>
    <property type="match status" value="1"/>
</dbReference>
<dbReference type="PANTHER" id="PTHR43540:SF6">
    <property type="entry name" value="ISOCHORISMATASE-LIKE DOMAIN-CONTAINING PROTEIN"/>
    <property type="match status" value="1"/>
</dbReference>
<dbReference type="InterPro" id="IPR000868">
    <property type="entry name" value="Isochorismatase-like_dom"/>
</dbReference>
<dbReference type="Pfam" id="PF00857">
    <property type="entry name" value="Isochorismatase"/>
    <property type="match status" value="1"/>
</dbReference>
<sequence length="236" mass="25612">MNRTRIPEFVRQRVLAKFGTEHRFADLDPARTALVVIDMQNGYLDPALAHAFVPGGTDIVPNINHLAARLRAAGGAVYWVQNASDKESRHEWSVLEESVSEAQRAARVRSMAPGSAGHAFWPGLDIRPGDMVVPKFRYSAFIPGAAKGGPDFAALLRERGIETLLITGTLTNICCETSARDAMMLNFRVIMVSDGNAAVTDEEHNASLMNIYLTFGDVMSTAEIEAAIARKAEAAA</sequence>
<evidence type="ECO:0000313" key="4">
    <source>
        <dbReference type="EMBL" id="MDT8333622.1"/>
    </source>
</evidence>
<dbReference type="KEGG" id="rgi:RGI145_17075"/>
<reference evidence="3 5" key="1">
    <citation type="submission" date="2016-05" db="EMBL/GenBank/DDBJ databases">
        <title>Complete Genome and Methylome Analysis of Psychrotrophic Bacterial Isolates from Antarctic Lake Untersee.</title>
        <authorList>
            <person name="Fomenkov A."/>
            <person name="Akimov V.N."/>
            <person name="Vasilyeva L.V."/>
            <person name="Andersen D."/>
            <person name="Vincze T."/>
            <person name="Roberts R.J."/>
        </authorList>
    </citation>
    <scope>NUCLEOTIDE SEQUENCE [LARGE SCALE GENOMIC DNA]</scope>
    <source>
        <strain evidence="3 5">U14-5</strain>
    </source>
</reference>
<evidence type="ECO:0000313" key="3">
    <source>
        <dbReference type="EMBL" id="APT58568.1"/>
    </source>
</evidence>
<dbReference type="InterPro" id="IPR050272">
    <property type="entry name" value="Isochorismatase-like_hydrls"/>
</dbReference>
<dbReference type="GO" id="GO:0016787">
    <property type="term" value="F:hydrolase activity"/>
    <property type="evidence" value="ECO:0007669"/>
    <property type="project" value="UniProtKB-KW"/>
</dbReference>
<keyword evidence="1 4" id="KW-0378">Hydrolase</keyword>
<dbReference type="eggNOG" id="COG1335">
    <property type="taxonomic scope" value="Bacteria"/>
</dbReference>
<evidence type="ECO:0000256" key="1">
    <source>
        <dbReference type="ARBA" id="ARBA00022801"/>
    </source>
</evidence>
<dbReference type="Proteomes" id="UP001258945">
    <property type="component" value="Unassembled WGS sequence"/>
</dbReference>
<dbReference type="PANTHER" id="PTHR43540">
    <property type="entry name" value="PEROXYUREIDOACRYLATE/UREIDOACRYLATE AMIDOHYDROLASE-RELATED"/>
    <property type="match status" value="1"/>
</dbReference>
<dbReference type="InterPro" id="IPR036380">
    <property type="entry name" value="Isochorismatase-like_sf"/>
</dbReference>
<dbReference type="EMBL" id="JAVVDO010000064">
    <property type="protein sequence ID" value="MDT8333622.1"/>
    <property type="molecule type" value="Genomic_DNA"/>
</dbReference>
<proteinExistence type="predicted"/>
<evidence type="ECO:0000313" key="5">
    <source>
        <dbReference type="Proteomes" id="UP000185494"/>
    </source>
</evidence>
<dbReference type="RefSeq" id="WP_075799329.1">
    <property type="nucleotide sequence ID" value="NZ_CP015583.1"/>
</dbReference>
<accession>A0A1L7AIE9</accession>
<dbReference type="Gene3D" id="3.40.50.850">
    <property type="entry name" value="Isochorismatase-like"/>
    <property type="match status" value="1"/>
</dbReference>
<reference evidence="4 6" key="2">
    <citation type="journal article" date="2019" name="Microb. Pathog.">
        <title>Comparison of VITEK 2, MALDI-TOF MS, 16S rRNA gene sequencing, and whole-genome sequencing for identification of Roseomonas mucosa.</title>
        <authorList>
            <person name="Rudolph W.W."/>
            <person name="Gunzer F."/>
            <person name="Trauth M."/>
            <person name="Bunk B."/>
            <person name="Bigge R."/>
            <person name="Schrottner P."/>
        </authorList>
    </citation>
    <scope>NUCLEOTIDE SEQUENCE [LARGE SCALE GENOMIC DNA]</scope>
    <source>
        <strain evidence="4 6">DSM 103800</strain>
    </source>
</reference>
<dbReference type="Proteomes" id="UP000185494">
    <property type="component" value="Chromosome 1"/>
</dbReference>
<keyword evidence="6" id="KW-1185">Reference proteome</keyword>
<dbReference type="AlphaFoldDB" id="A0A1L7AIE9"/>
<protein>
    <submittedName>
        <fullName evidence="4">Isochorismatase family cysteine hydrolase</fullName>
        <ecNumber evidence="4">3.-.-.-</ecNumber>
    </submittedName>
</protein>
<evidence type="ECO:0000313" key="6">
    <source>
        <dbReference type="Proteomes" id="UP001258945"/>
    </source>
</evidence>
<gene>
    <name evidence="3" type="ORF">RGI145_17075</name>
    <name evidence="4" type="ORF">RQ831_21440</name>
</gene>
<dbReference type="SUPFAM" id="SSF52499">
    <property type="entry name" value="Isochorismatase-like hydrolases"/>
    <property type="match status" value="1"/>
</dbReference>
<reference evidence="4" key="3">
    <citation type="submission" date="2023-09" db="EMBL/GenBank/DDBJ databases">
        <authorList>
            <person name="Schober I."/>
            <person name="Bunk B."/>
        </authorList>
    </citation>
    <scope>NUCLEOTIDE SEQUENCE</scope>
    <source>
        <strain evidence="4">DSM 103800</strain>
    </source>
</reference>